<protein>
    <submittedName>
        <fullName evidence="2">Uncharacterized protein</fullName>
    </submittedName>
</protein>
<evidence type="ECO:0000256" key="1">
    <source>
        <dbReference type="SAM" id="MobiDB-lite"/>
    </source>
</evidence>
<keyword evidence="3" id="KW-1185">Reference proteome</keyword>
<dbReference type="EMBL" id="BOOO01000037">
    <property type="protein sequence ID" value="GII33007.1"/>
    <property type="molecule type" value="Genomic_DNA"/>
</dbReference>
<evidence type="ECO:0000313" key="3">
    <source>
        <dbReference type="Proteomes" id="UP000650628"/>
    </source>
</evidence>
<sequence length="226" mass="24847">MITVTGNASSERLTPPETAPTGSPPPAWLLQHAAQLAGEIHSVLQFIHGKQLNLAEELRAQSAATQLLKDAAEASLILESPRARPSAWEVNHPTARIVLTHDQETNRGPATARSTMSSPHSPGSACLMPTAMFEAAQSGPAPGAGGKSRARACQRHTRDETRHGHRRYRWQVRVAGHRSTQTEQTPDGRQNLFMRGVQVADLWADHHHSRCPWRSGECTTFQYHEL</sequence>
<organism evidence="2 3">
    <name type="scientific">Planotetraspora mira</name>
    <dbReference type="NCBI Taxonomy" id="58121"/>
    <lineage>
        <taxon>Bacteria</taxon>
        <taxon>Bacillati</taxon>
        <taxon>Actinomycetota</taxon>
        <taxon>Actinomycetes</taxon>
        <taxon>Streptosporangiales</taxon>
        <taxon>Streptosporangiaceae</taxon>
        <taxon>Planotetraspora</taxon>
    </lineage>
</organism>
<comment type="caution">
    <text evidence="2">The sequence shown here is derived from an EMBL/GenBank/DDBJ whole genome shotgun (WGS) entry which is preliminary data.</text>
</comment>
<name>A0A8J3X9A0_9ACTN</name>
<dbReference type="AlphaFoldDB" id="A0A8J3X9A0"/>
<feature type="compositionally biased region" description="Polar residues" evidence="1">
    <location>
        <begin position="1"/>
        <end position="12"/>
    </location>
</feature>
<proteinExistence type="predicted"/>
<gene>
    <name evidence="2" type="ORF">Pmi06nite_64490</name>
</gene>
<reference evidence="2 3" key="1">
    <citation type="submission" date="2021-01" db="EMBL/GenBank/DDBJ databases">
        <title>Whole genome shotgun sequence of Planotetraspora mira NBRC 15435.</title>
        <authorList>
            <person name="Komaki H."/>
            <person name="Tamura T."/>
        </authorList>
    </citation>
    <scope>NUCLEOTIDE SEQUENCE [LARGE SCALE GENOMIC DNA]</scope>
    <source>
        <strain evidence="2 3">NBRC 15435</strain>
    </source>
</reference>
<feature type="region of interest" description="Disordered" evidence="1">
    <location>
        <begin position="1"/>
        <end position="26"/>
    </location>
</feature>
<dbReference type="Proteomes" id="UP000650628">
    <property type="component" value="Unassembled WGS sequence"/>
</dbReference>
<accession>A0A8J3X9A0</accession>
<evidence type="ECO:0000313" key="2">
    <source>
        <dbReference type="EMBL" id="GII33007.1"/>
    </source>
</evidence>